<dbReference type="PANTHER" id="PTHR12896:SF1">
    <property type="entry name" value="ELONGATOR COMPLEX PROTEIN 4"/>
    <property type="match status" value="1"/>
</dbReference>
<evidence type="ECO:0000256" key="1">
    <source>
        <dbReference type="ARBA" id="ARBA00004123"/>
    </source>
</evidence>
<dbReference type="GO" id="GO:0005634">
    <property type="term" value="C:nucleus"/>
    <property type="evidence" value="ECO:0007669"/>
    <property type="project" value="UniProtKB-SubCell"/>
</dbReference>
<evidence type="ECO:0000256" key="6">
    <source>
        <dbReference type="ARBA" id="ARBA00022490"/>
    </source>
</evidence>
<dbReference type="InterPro" id="IPR008728">
    <property type="entry name" value="Elongator_complex_protein_4"/>
</dbReference>
<evidence type="ECO:0000313" key="9">
    <source>
        <dbReference type="EMBL" id="KAL1506821.1"/>
    </source>
</evidence>
<keyword evidence="7" id="KW-0819">tRNA processing</keyword>
<dbReference type="EMBL" id="JBDJPC010000004">
    <property type="protein sequence ID" value="KAL1506821.1"/>
    <property type="molecule type" value="Genomic_DNA"/>
</dbReference>
<evidence type="ECO:0000313" key="10">
    <source>
        <dbReference type="Proteomes" id="UP001566132"/>
    </source>
</evidence>
<evidence type="ECO:0000256" key="3">
    <source>
        <dbReference type="ARBA" id="ARBA00005043"/>
    </source>
</evidence>
<dbReference type="Gene3D" id="3.40.50.300">
    <property type="entry name" value="P-loop containing nucleotide triphosphate hydrolases"/>
    <property type="match status" value="1"/>
</dbReference>
<evidence type="ECO:0000256" key="4">
    <source>
        <dbReference type="ARBA" id="ARBA00007573"/>
    </source>
</evidence>
<dbReference type="GO" id="GO:0005737">
    <property type="term" value="C:cytoplasm"/>
    <property type="evidence" value="ECO:0007669"/>
    <property type="project" value="UniProtKB-SubCell"/>
</dbReference>
<keyword evidence="10" id="KW-1185">Reference proteome</keyword>
<dbReference type="PANTHER" id="PTHR12896">
    <property type="entry name" value="PAX6 NEIGHBOR PROTEIN PAXNEB"/>
    <property type="match status" value="1"/>
</dbReference>
<comment type="subcellular location">
    <subcellularLocation>
        <location evidence="2">Cytoplasm</location>
    </subcellularLocation>
    <subcellularLocation>
        <location evidence="1">Nucleus</location>
    </subcellularLocation>
</comment>
<dbReference type="AlphaFoldDB" id="A0ABD1F159"/>
<dbReference type="CDD" id="cd19494">
    <property type="entry name" value="Elp4"/>
    <property type="match status" value="1"/>
</dbReference>
<comment type="caution">
    <text evidence="9">The sequence shown here is derived from an EMBL/GenBank/DDBJ whole genome shotgun (WGS) entry which is preliminary data.</text>
</comment>
<gene>
    <name evidence="9" type="ORF">ABEB36_006111</name>
</gene>
<dbReference type="InterPro" id="IPR027417">
    <property type="entry name" value="P-loop_NTPase"/>
</dbReference>
<accession>A0ABD1F159</accession>
<dbReference type="Proteomes" id="UP001566132">
    <property type="component" value="Unassembled WGS sequence"/>
</dbReference>
<keyword evidence="6" id="KW-0963">Cytoplasm</keyword>
<proteinExistence type="inferred from homology"/>
<reference evidence="9 10" key="1">
    <citation type="submission" date="2024-05" db="EMBL/GenBank/DDBJ databases">
        <title>Genetic variation in Jamaican populations of the coffee berry borer (Hypothenemus hampei).</title>
        <authorList>
            <person name="Errbii M."/>
            <person name="Myrie A."/>
        </authorList>
    </citation>
    <scope>NUCLEOTIDE SEQUENCE [LARGE SCALE GENOMIC DNA]</scope>
    <source>
        <strain evidence="9">JA-Hopewell-2020-01-JO</strain>
        <tissue evidence="9">Whole body</tissue>
    </source>
</reference>
<dbReference type="GO" id="GO:0008033">
    <property type="term" value="P:tRNA processing"/>
    <property type="evidence" value="ECO:0007669"/>
    <property type="project" value="UniProtKB-KW"/>
</dbReference>
<dbReference type="Pfam" id="PF05625">
    <property type="entry name" value="PAXNEB"/>
    <property type="match status" value="1"/>
</dbReference>
<comment type="pathway">
    <text evidence="3">tRNA modification; 5-methoxycarbonylmethyl-2-thiouridine-tRNA biosynthesis.</text>
</comment>
<sequence length="382" mass="42937">MEKRNNNLLPGTILSTHNGRLLISSGVTSLDSLLGTYITISLQFPFKLGTYIISGGGIPVGSVVLVEEDFRGLHSKVLLKYFLAEGLISKHSVLIASQDVNPYIIVKELPAVIETDPEPDNINKGPTVSDKMKIAFRYQNLLSNDDLSKTRNIAHHFDLSKNISLGDIENLDINYWTGQRIETGLNTFINPAYNDLLKSIKNKIKDGKFFLKDNPEKKTVLRIGIHSLGSPMWLPCKKSTYSIKDNSQDLHKFLFCLRTLIRSAHAVAFVTIPSYLYDEESLDRCIHCSDVAIKLQSFSGTDLEHNQSLKDYQGFFYLTKLGAINSLISKHPGSIEFVFKLKRKKFLIDVLHLPPDIGDNLYQRNDSTSLSCGGSNRRLLEF</sequence>
<name>A0ABD1F159_HYPHA</name>
<keyword evidence="8" id="KW-0539">Nucleus</keyword>
<protein>
    <recommendedName>
        <fullName evidence="5">Elongator complex protein 4</fullName>
    </recommendedName>
</protein>
<organism evidence="9 10">
    <name type="scientific">Hypothenemus hampei</name>
    <name type="common">Coffee berry borer</name>
    <dbReference type="NCBI Taxonomy" id="57062"/>
    <lineage>
        <taxon>Eukaryota</taxon>
        <taxon>Metazoa</taxon>
        <taxon>Ecdysozoa</taxon>
        <taxon>Arthropoda</taxon>
        <taxon>Hexapoda</taxon>
        <taxon>Insecta</taxon>
        <taxon>Pterygota</taxon>
        <taxon>Neoptera</taxon>
        <taxon>Endopterygota</taxon>
        <taxon>Coleoptera</taxon>
        <taxon>Polyphaga</taxon>
        <taxon>Cucujiformia</taxon>
        <taxon>Curculionidae</taxon>
        <taxon>Scolytinae</taxon>
        <taxon>Hypothenemus</taxon>
    </lineage>
</organism>
<evidence type="ECO:0000256" key="2">
    <source>
        <dbReference type="ARBA" id="ARBA00004496"/>
    </source>
</evidence>
<evidence type="ECO:0000256" key="5">
    <source>
        <dbReference type="ARBA" id="ARBA00020265"/>
    </source>
</evidence>
<comment type="similarity">
    <text evidence="4">Belongs to the ELP4 family.</text>
</comment>
<evidence type="ECO:0000256" key="8">
    <source>
        <dbReference type="ARBA" id="ARBA00023242"/>
    </source>
</evidence>
<evidence type="ECO:0000256" key="7">
    <source>
        <dbReference type="ARBA" id="ARBA00022694"/>
    </source>
</evidence>